<evidence type="ECO:0000256" key="3">
    <source>
        <dbReference type="ARBA" id="ARBA00023002"/>
    </source>
</evidence>
<dbReference type="UniPathway" id="UPA00098">
    <property type="reaction ID" value="UER00361"/>
</dbReference>
<dbReference type="GO" id="GO:0005737">
    <property type="term" value="C:cytoplasm"/>
    <property type="evidence" value="ECO:0007669"/>
    <property type="project" value="UniProtKB-SubCell"/>
</dbReference>
<dbReference type="GO" id="GO:0055129">
    <property type="term" value="P:L-proline biosynthetic process"/>
    <property type="evidence" value="ECO:0007669"/>
    <property type="project" value="UniProtKB-UniRule"/>
</dbReference>
<dbReference type="SUPFAM" id="SSF48179">
    <property type="entry name" value="6-phosphogluconate dehydrogenase C-terminal domain-like"/>
    <property type="match status" value="1"/>
</dbReference>
<evidence type="ECO:0000259" key="9">
    <source>
        <dbReference type="Pfam" id="PF14748"/>
    </source>
</evidence>
<dbReference type="Gene3D" id="1.10.3730.10">
    <property type="entry name" value="ProC C-terminal domain-like"/>
    <property type="match status" value="1"/>
</dbReference>
<accession>A0A2S9YLJ8</accession>
<feature type="binding site" evidence="6">
    <location>
        <begin position="11"/>
        <end position="16"/>
    </location>
    <ligand>
        <name>NADP(+)</name>
        <dbReference type="ChEBI" id="CHEBI:58349"/>
    </ligand>
</feature>
<name>A0A2S9YLJ8_9BACT</name>
<dbReference type="Pfam" id="PF03807">
    <property type="entry name" value="F420_oxidored"/>
    <property type="match status" value="1"/>
</dbReference>
<keyword evidence="4" id="KW-0963">Cytoplasm</keyword>
<proteinExistence type="inferred from homology"/>
<comment type="caution">
    <text evidence="10">The sequence shown here is derived from an EMBL/GenBank/DDBJ whole genome shotgun (WGS) entry which is preliminary data.</text>
</comment>
<comment type="catalytic activity">
    <reaction evidence="4">
        <text>L-proline + NAD(+) = (S)-1-pyrroline-5-carboxylate + NADH + 2 H(+)</text>
        <dbReference type="Rhea" id="RHEA:14105"/>
        <dbReference type="ChEBI" id="CHEBI:15378"/>
        <dbReference type="ChEBI" id="CHEBI:17388"/>
        <dbReference type="ChEBI" id="CHEBI:57540"/>
        <dbReference type="ChEBI" id="CHEBI:57945"/>
        <dbReference type="ChEBI" id="CHEBI:60039"/>
        <dbReference type="EC" id="1.5.1.2"/>
    </reaction>
</comment>
<dbReference type="FunFam" id="1.10.3730.10:FF:000001">
    <property type="entry name" value="Pyrroline-5-carboxylate reductase"/>
    <property type="match status" value="1"/>
</dbReference>
<dbReference type="HAMAP" id="MF_01925">
    <property type="entry name" value="P5C_reductase"/>
    <property type="match status" value="1"/>
</dbReference>
<evidence type="ECO:0000256" key="1">
    <source>
        <dbReference type="ARBA" id="ARBA00005525"/>
    </source>
</evidence>
<keyword evidence="3 4" id="KW-0560">Oxidoreductase</keyword>
<dbReference type="GO" id="GO:0004735">
    <property type="term" value="F:pyrroline-5-carboxylate reductase activity"/>
    <property type="evidence" value="ECO:0007669"/>
    <property type="project" value="UniProtKB-UniRule"/>
</dbReference>
<dbReference type="PIRSF" id="PIRSF000193">
    <property type="entry name" value="Pyrrol-5-carb_rd"/>
    <property type="match status" value="1"/>
</dbReference>
<dbReference type="AlphaFoldDB" id="A0A2S9YLJ8"/>
<evidence type="ECO:0000256" key="7">
    <source>
        <dbReference type="RuleBase" id="RU003903"/>
    </source>
</evidence>
<dbReference type="InterPro" id="IPR000304">
    <property type="entry name" value="Pyrroline-COOH_reductase"/>
</dbReference>
<dbReference type="InterPro" id="IPR036291">
    <property type="entry name" value="NAD(P)-bd_dom_sf"/>
</dbReference>
<dbReference type="InterPro" id="IPR053790">
    <property type="entry name" value="P5CR-like_CS"/>
</dbReference>
<dbReference type="RefSeq" id="WP_181233989.1">
    <property type="nucleotide sequence ID" value="NZ_PVNL01000088.1"/>
</dbReference>
<evidence type="ECO:0000256" key="2">
    <source>
        <dbReference type="ARBA" id="ARBA00022857"/>
    </source>
</evidence>
<feature type="domain" description="Pyrroline-5-carboxylate reductase dimerisation" evidence="9">
    <location>
        <begin position="174"/>
        <end position="275"/>
    </location>
</feature>
<keyword evidence="4 7" id="KW-0028">Amino-acid biosynthesis</keyword>
<reference evidence="10 11" key="1">
    <citation type="submission" date="2018-03" db="EMBL/GenBank/DDBJ databases">
        <title>Draft Genome Sequences of the Obligatory Marine Myxobacteria Enhygromyxa salina SWB007.</title>
        <authorList>
            <person name="Poehlein A."/>
            <person name="Moghaddam J.A."/>
            <person name="Harms H."/>
            <person name="Alanjari M."/>
            <person name="Koenig G.M."/>
            <person name="Daniel R."/>
            <person name="Schaeberle T.F."/>
        </authorList>
    </citation>
    <scope>NUCLEOTIDE SEQUENCE [LARGE SCALE GENOMIC DNA]</scope>
    <source>
        <strain evidence="10 11">SWB007</strain>
    </source>
</reference>
<dbReference type="PANTHER" id="PTHR11645">
    <property type="entry name" value="PYRROLINE-5-CARBOXYLATE REDUCTASE"/>
    <property type="match status" value="1"/>
</dbReference>
<feature type="domain" description="Pyrroline-5-carboxylate reductase catalytic N-terminal" evidence="8">
    <location>
        <begin position="8"/>
        <end position="103"/>
    </location>
</feature>
<dbReference type="InterPro" id="IPR008927">
    <property type="entry name" value="6-PGluconate_DH-like_C_sf"/>
</dbReference>
<dbReference type="PROSITE" id="PS00521">
    <property type="entry name" value="P5CR"/>
    <property type="match status" value="1"/>
</dbReference>
<evidence type="ECO:0000256" key="4">
    <source>
        <dbReference type="HAMAP-Rule" id="MF_01925"/>
    </source>
</evidence>
<dbReference type="EC" id="1.5.1.2" evidence="4 5"/>
<dbReference type="Gene3D" id="3.40.50.720">
    <property type="entry name" value="NAD(P)-binding Rossmann-like Domain"/>
    <property type="match status" value="1"/>
</dbReference>
<evidence type="ECO:0000313" key="11">
    <source>
        <dbReference type="Proteomes" id="UP000238823"/>
    </source>
</evidence>
<comment type="subcellular location">
    <subcellularLocation>
        <location evidence="4">Cytoplasm</location>
    </subcellularLocation>
</comment>
<dbReference type="InterPro" id="IPR028939">
    <property type="entry name" value="P5C_Rdtase_cat_N"/>
</dbReference>
<evidence type="ECO:0000313" key="10">
    <source>
        <dbReference type="EMBL" id="PRQ05942.1"/>
    </source>
</evidence>
<protein>
    <recommendedName>
        <fullName evidence="4 5">Pyrroline-5-carboxylate reductase</fullName>
        <shortName evidence="4">P5C reductase</shortName>
        <shortName evidence="4">P5CR</shortName>
        <ecNumber evidence="4 5">1.5.1.2</ecNumber>
    </recommendedName>
    <alternativeName>
        <fullName evidence="4">PCA reductase</fullName>
    </alternativeName>
</protein>
<dbReference type="NCBIfam" id="TIGR00112">
    <property type="entry name" value="proC"/>
    <property type="match status" value="1"/>
</dbReference>
<dbReference type="Pfam" id="PF14748">
    <property type="entry name" value="P5CR_dimer"/>
    <property type="match status" value="1"/>
</dbReference>
<dbReference type="Proteomes" id="UP000238823">
    <property type="component" value="Unassembled WGS sequence"/>
</dbReference>
<keyword evidence="4 7" id="KW-0641">Proline biosynthesis</keyword>
<keyword evidence="2 4" id="KW-0521">NADP</keyword>
<sequence>MLDGPRSLCVLGCGTMGEAIIAGVLRAGWLEADKIVVTARRQVVTERLQARLGVAAITDNLTACRSADVVLVCLKPQHFAEVLDNPAMRAALDGKLLISIAAGVTLDKLAAWLPGTALIRAMPNTPSLIGEGMTVICRQSPGALNEANAVDDAQLELAQRIFESVGECVELEPKLMDVVTGLNGSGPAFVYVMLEAMADGGVMMGLPRDVAVRIAANVFRGAAAMVLDTDMHPAALKDQVTTPAGCTIAGILTMEDGRIRSVLARTVQEAAKVASGLGKD</sequence>
<dbReference type="InterPro" id="IPR029036">
    <property type="entry name" value="P5CR_dimer"/>
</dbReference>
<evidence type="ECO:0000256" key="6">
    <source>
        <dbReference type="PIRSR" id="PIRSR000193-1"/>
    </source>
</evidence>
<feature type="binding site" evidence="6">
    <location>
        <position position="60"/>
    </location>
    <ligand>
        <name>NADPH</name>
        <dbReference type="ChEBI" id="CHEBI:57783"/>
    </ligand>
</feature>
<comment type="similarity">
    <text evidence="1 4 7">Belongs to the pyrroline-5-carboxylate reductase family.</text>
</comment>
<organism evidence="10 11">
    <name type="scientific">Enhygromyxa salina</name>
    <dbReference type="NCBI Taxonomy" id="215803"/>
    <lineage>
        <taxon>Bacteria</taxon>
        <taxon>Pseudomonadati</taxon>
        <taxon>Myxococcota</taxon>
        <taxon>Polyangia</taxon>
        <taxon>Nannocystales</taxon>
        <taxon>Nannocystaceae</taxon>
        <taxon>Enhygromyxa</taxon>
    </lineage>
</organism>
<dbReference type="SUPFAM" id="SSF51735">
    <property type="entry name" value="NAD(P)-binding Rossmann-fold domains"/>
    <property type="match status" value="1"/>
</dbReference>
<comment type="function">
    <text evidence="4">Catalyzes the reduction of 1-pyrroline-5-carboxylate (PCA) to L-proline.</text>
</comment>
<evidence type="ECO:0000259" key="8">
    <source>
        <dbReference type="Pfam" id="PF03807"/>
    </source>
</evidence>
<dbReference type="PANTHER" id="PTHR11645:SF0">
    <property type="entry name" value="PYRROLINE-5-CARBOXYLATE REDUCTASE 3"/>
    <property type="match status" value="1"/>
</dbReference>
<comment type="catalytic activity">
    <reaction evidence="4 7">
        <text>L-proline + NADP(+) = (S)-1-pyrroline-5-carboxylate + NADPH + 2 H(+)</text>
        <dbReference type="Rhea" id="RHEA:14109"/>
        <dbReference type="ChEBI" id="CHEBI:15378"/>
        <dbReference type="ChEBI" id="CHEBI:17388"/>
        <dbReference type="ChEBI" id="CHEBI:57783"/>
        <dbReference type="ChEBI" id="CHEBI:58349"/>
        <dbReference type="ChEBI" id="CHEBI:60039"/>
        <dbReference type="EC" id="1.5.1.2"/>
    </reaction>
</comment>
<gene>
    <name evidence="4 10" type="primary">proC</name>
    <name evidence="10" type="ORF">ENSA7_43580</name>
</gene>
<evidence type="ECO:0000256" key="5">
    <source>
        <dbReference type="NCBIfam" id="TIGR00112"/>
    </source>
</evidence>
<comment type="pathway">
    <text evidence="4 7">Amino-acid biosynthesis; L-proline biosynthesis; L-proline from L-glutamate 5-semialdehyde: step 1/1.</text>
</comment>
<dbReference type="EMBL" id="PVNL01000088">
    <property type="protein sequence ID" value="PRQ05942.1"/>
    <property type="molecule type" value="Genomic_DNA"/>
</dbReference>